<evidence type="ECO:0000313" key="2">
    <source>
        <dbReference type="EMBL" id="KAJ7348478.1"/>
    </source>
</evidence>
<keyword evidence="3" id="KW-1185">Reference proteome</keyword>
<sequence length="350" mass="38843">MMCSLASRIFRDVHGVSGEQRTSLAIRRQRFLHPSLSHNKFRTMSSPDIIDHLCQSESPRLQKLAATMESNSSTVKWGTVDVDVVIRNLCSCYPRQKARDDVMIEVGSQEDPVIGGQHKNARPTRYQRDPDAFVPYIKAALEPVSLPPTNPYLPTLPSVIPVKNSIRIFWRPRSPGLLAEWASIGLTLVQWSRRTTSVPTIRLTSQRSTACQHTREFFKVPTTQYDKSVRHTVVKEVLTKECPTHILHTQDTSADYVLLAASGAPPPHVAHPVAKSPPRSLPPPNSPYPAGPSACIHCPPPAPSSSRAQSHLPRPVPPPPAPTLRTVSARWHTHPTPSPHRRVLQSSQSK</sequence>
<name>A0AAD7ETS5_9AGAR</name>
<proteinExistence type="predicted"/>
<feature type="compositionally biased region" description="Low complexity" evidence="1">
    <location>
        <begin position="304"/>
        <end position="313"/>
    </location>
</feature>
<dbReference type="Proteomes" id="UP001218218">
    <property type="component" value="Unassembled WGS sequence"/>
</dbReference>
<comment type="caution">
    <text evidence="2">The sequence shown here is derived from an EMBL/GenBank/DDBJ whole genome shotgun (WGS) entry which is preliminary data.</text>
</comment>
<reference evidence="2" key="1">
    <citation type="submission" date="2023-03" db="EMBL/GenBank/DDBJ databases">
        <title>Massive genome expansion in bonnet fungi (Mycena s.s.) driven by repeated elements and novel gene families across ecological guilds.</title>
        <authorList>
            <consortium name="Lawrence Berkeley National Laboratory"/>
            <person name="Harder C.B."/>
            <person name="Miyauchi S."/>
            <person name="Viragh M."/>
            <person name="Kuo A."/>
            <person name="Thoen E."/>
            <person name="Andreopoulos B."/>
            <person name="Lu D."/>
            <person name="Skrede I."/>
            <person name="Drula E."/>
            <person name="Henrissat B."/>
            <person name="Morin E."/>
            <person name="Kohler A."/>
            <person name="Barry K."/>
            <person name="LaButti K."/>
            <person name="Morin E."/>
            <person name="Salamov A."/>
            <person name="Lipzen A."/>
            <person name="Mereny Z."/>
            <person name="Hegedus B."/>
            <person name="Baldrian P."/>
            <person name="Stursova M."/>
            <person name="Weitz H."/>
            <person name="Taylor A."/>
            <person name="Grigoriev I.V."/>
            <person name="Nagy L.G."/>
            <person name="Martin F."/>
            <person name="Kauserud H."/>
        </authorList>
    </citation>
    <scope>NUCLEOTIDE SEQUENCE</scope>
    <source>
        <strain evidence="2">CBHHK002</strain>
    </source>
</reference>
<gene>
    <name evidence="2" type="ORF">DFH08DRAFT_1079923</name>
</gene>
<dbReference type="EMBL" id="JARIHO010000017">
    <property type="protein sequence ID" value="KAJ7348478.1"/>
    <property type="molecule type" value="Genomic_DNA"/>
</dbReference>
<evidence type="ECO:0000313" key="3">
    <source>
        <dbReference type="Proteomes" id="UP001218218"/>
    </source>
</evidence>
<accession>A0AAD7ETS5</accession>
<feature type="region of interest" description="Disordered" evidence="1">
    <location>
        <begin position="267"/>
        <end position="350"/>
    </location>
</feature>
<feature type="compositionally biased region" description="Pro residues" evidence="1">
    <location>
        <begin position="279"/>
        <end position="290"/>
    </location>
</feature>
<organism evidence="2 3">
    <name type="scientific">Mycena albidolilacea</name>
    <dbReference type="NCBI Taxonomy" id="1033008"/>
    <lineage>
        <taxon>Eukaryota</taxon>
        <taxon>Fungi</taxon>
        <taxon>Dikarya</taxon>
        <taxon>Basidiomycota</taxon>
        <taxon>Agaricomycotina</taxon>
        <taxon>Agaricomycetes</taxon>
        <taxon>Agaricomycetidae</taxon>
        <taxon>Agaricales</taxon>
        <taxon>Marasmiineae</taxon>
        <taxon>Mycenaceae</taxon>
        <taxon>Mycena</taxon>
    </lineage>
</organism>
<dbReference type="AlphaFoldDB" id="A0AAD7ETS5"/>
<evidence type="ECO:0000256" key="1">
    <source>
        <dbReference type="SAM" id="MobiDB-lite"/>
    </source>
</evidence>
<protein>
    <submittedName>
        <fullName evidence="2">Uncharacterized protein</fullName>
    </submittedName>
</protein>